<accession>A0A0K2U560</accession>
<reference evidence="1" key="1">
    <citation type="submission" date="2014-05" db="EMBL/GenBank/DDBJ databases">
        <authorList>
            <person name="Chronopoulou M."/>
        </authorList>
    </citation>
    <scope>NUCLEOTIDE SEQUENCE</scope>
    <source>
        <tissue evidence="1">Whole organism</tissue>
    </source>
</reference>
<dbReference type="AlphaFoldDB" id="A0A0K2U560"/>
<sequence>GIDQSVRRANSRSVNQSIEAVLCPSLFIRSNEVLGRILRTVSTKTD</sequence>
<protein>
    <submittedName>
        <fullName evidence="1">Uncharacterized protein</fullName>
    </submittedName>
</protein>
<proteinExistence type="predicted"/>
<organism evidence="1">
    <name type="scientific">Lepeophtheirus salmonis</name>
    <name type="common">Salmon louse</name>
    <name type="synonym">Caligus salmonis</name>
    <dbReference type="NCBI Taxonomy" id="72036"/>
    <lineage>
        <taxon>Eukaryota</taxon>
        <taxon>Metazoa</taxon>
        <taxon>Ecdysozoa</taxon>
        <taxon>Arthropoda</taxon>
        <taxon>Crustacea</taxon>
        <taxon>Multicrustacea</taxon>
        <taxon>Hexanauplia</taxon>
        <taxon>Copepoda</taxon>
        <taxon>Siphonostomatoida</taxon>
        <taxon>Caligidae</taxon>
        <taxon>Lepeophtheirus</taxon>
    </lineage>
</organism>
<feature type="non-terminal residue" evidence="1">
    <location>
        <position position="1"/>
    </location>
</feature>
<evidence type="ECO:0000313" key="1">
    <source>
        <dbReference type="EMBL" id="CDW33195.1"/>
    </source>
</evidence>
<name>A0A0K2U560_LEPSM</name>
<dbReference type="EMBL" id="HACA01015834">
    <property type="protein sequence ID" value="CDW33195.1"/>
    <property type="molecule type" value="Transcribed_RNA"/>
</dbReference>